<keyword evidence="2" id="KW-1185">Reference proteome</keyword>
<organism evidence="1 2">
    <name type="scientific">Gymnopilus dilepis</name>
    <dbReference type="NCBI Taxonomy" id="231916"/>
    <lineage>
        <taxon>Eukaryota</taxon>
        <taxon>Fungi</taxon>
        <taxon>Dikarya</taxon>
        <taxon>Basidiomycota</taxon>
        <taxon>Agaricomycotina</taxon>
        <taxon>Agaricomycetes</taxon>
        <taxon>Agaricomycetidae</taxon>
        <taxon>Agaricales</taxon>
        <taxon>Agaricineae</taxon>
        <taxon>Hymenogastraceae</taxon>
        <taxon>Gymnopilus</taxon>
    </lineage>
</organism>
<dbReference type="EMBL" id="NHYE01001378">
    <property type="protein sequence ID" value="PPQ96352.1"/>
    <property type="molecule type" value="Genomic_DNA"/>
</dbReference>
<accession>A0A409Y023</accession>
<gene>
    <name evidence="1" type="ORF">CVT26_005036</name>
</gene>
<dbReference type="AlphaFoldDB" id="A0A409Y023"/>
<comment type="caution">
    <text evidence="1">The sequence shown here is derived from an EMBL/GenBank/DDBJ whole genome shotgun (WGS) entry which is preliminary data.</text>
</comment>
<evidence type="ECO:0000313" key="2">
    <source>
        <dbReference type="Proteomes" id="UP000284706"/>
    </source>
</evidence>
<dbReference type="Proteomes" id="UP000284706">
    <property type="component" value="Unassembled WGS sequence"/>
</dbReference>
<dbReference type="InParanoid" id="A0A409Y023"/>
<evidence type="ECO:0000313" key="1">
    <source>
        <dbReference type="EMBL" id="PPQ96352.1"/>
    </source>
</evidence>
<name>A0A409Y023_9AGAR</name>
<protein>
    <submittedName>
        <fullName evidence="1">Uncharacterized protein</fullName>
    </submittedName>
</protein>
<proteinExistence type="predicted"/>
<sequence>MKIYERKAIRERTSDDDDDDKENFVGEQMTSNIGFRIPASPPVPFPLGTIVNLLTLLQLYHLFVDWFLEESA</sequence>
<reference evidence="1 2" key="1">
    <citation type="journal article" date="2018" name="Evol. Lett.">
        <title>Horizontal gene cluster transfer increased hallucinogenic mushroom diversity.</title>
        <authorList>
            <person name="Reynolds H.T."/>
            <person name="Vijayakumar V."/>
            <person name="Gluck-Thaler E."/>
            <person name="Korotkin H.B."/>
            <person name="Matheny P.B."/>
            <person name="Slot J.C."/>
        </authorList>
    </citation>
    <scope>NUCLEOTIDE SEQUENCE [LARGE SCALE GENOMIC DNA]</scope>
    <source>
        <strain evidence="1 2">SRW20</strain>
    </source>
</reference>